<sequence>MAKHFGSDTDISSIKWQFRGIRAGAKIQKDAVLNGKDPKDFDVALNPDPRKRGNQDECSLKAILFQISNMFGKDSTKGGIEFQFRAFKANARRQREAFEAGIDPRTLNIGAAKCENFPVALS</sequence>
<name>A0A4Z1FEA6_9HELO</name>
<protein>
    <submittedName>
        <fullName evidence="1">Uncharacterized protein</fullName>
    </submittedName>
</protein>
<dbReference type="AlphaFoldDB" id="A0A4Z1FEA6"/>
<gene>
    <name evidence="1" type="ORF">BPAE_0154g00060</name>
</gene>
<reference evidence="1 2" key="1">
    <citation type="submission" date="2017-12" db="EMBL/GenBank/DDBJ databases">
        <title>Comparative genomics of Botrytis spp.</title>
        <authorList>
            <person name="Valero-Jimenez C.A."/>
            <person name="Tapia P."/>
            <person name="Veloso J."/>
            <person name="Silva-Moreno E."/>
            <person name="Staats M."/>
            <person name="Valdes J.H."/>
            <person name="Van Kan J.A.L."/>
        </authorList>
    </citation>
    <scope>NUCLEOTIDE SEQUENCE [LARGE SCALE GENOMIC DNA]</scope>
    <source>
        <strain evidence="1 2">Bp0003</strain>
    </source>
</reference>
<dbReference type="Proteomes" id="UP000297910">
    <property type="component" value="Unassembled WGS sequence"/>
</dbReference>
<evidence type="ECO:0000313" key="2">
    <source>
        <dbReference type="Proteomes" id="UP000297910"/>
    </source>
</evidence>
<proteinExistence type="predicted"/>
<keyword evidence="2" id="KW-1185">Reference proteome</keyword>
<organism evidence="1 2">
    <name type="scientific">Botrytis paeoniae</name>
    <dbReference type="NCBI Taxonomy" id="278948"/>
    <lineage>
        <taxon>Eukaryota</taxon>
        <taxon>Fungi</taxon>
        <taxon>Dikarya</taxon>
        <taxon>Ascomycota</taxon>
        <taxon>Pezizomycotina</taxon>
        <taxon>Leotiomycetes</taxon>
        <taxon>Helotiales</taxon>
        <taxon>Sclerotiniaceae</taxon>
        <taxon>Botrytis</taxon>
    </lineage>
</organism>
<comment type="caution">
    <text evidence="1">The sequence shown here is derived from an EMBL/GenBank/DDBJ whole genome shotgun (WGS) entry which is preliminary data.</text>
</comment>
<evidence type="ECO:0000313" key="1">
    <source>
        <dbReference type="EMBL" id="TGO22795.1"/>
    </source>
</evidence>
<accession>A0A4Z1FEA6</accession>
<dbReference type="EMBL" id="PQXI01000154">
    <property type="protein sequence ID" value="TGO22795.1"/>
    <property type="molecule type" value="Genomic_DNA"/>
</dbReference>